<evidence type="ECO:0000256" key="1">
    <source>
        <dbReference type="ARBA" id="ARBA00012513"/>
    </source>
</evidence>
<dbReference type="PROSITE" id="PS50011">
    <property type="entry name" value="PROTEIN_KINASE_DOM"/>
    <property type="match status" value="1"/>
</dbReference>
<evidence type="ECO:0000256" key="7">
    <source>
        <dbReference type="ARBA" id="ARBA00047899"/>
    </source>
</evidence>
<dbReference type="InterPro" id="IPR013761">
    <property type="entry name" value="SAM/pointed_sf"/>
</dbReference>
<protein>
    <recommendedName>
        <fullName evidence="1">non-specific serine/threonine protein kinase</fullName>
        <ecNumber evidence="1">2.7.11.1</ecNumber>
    </recommendedName>
</protein>
<organism evidence="11 12">
    <name type="scientific">Diversispora epigaea</name>
    <dbReference type="NCBI Taxonomy" id="1348612"/>
    <lineage>
        <taxon>Eukaryota</taxon>
        <taxon>Fungi</taxon>
        <taxon>Fungi incertae sedis</taxon>
        <taxon>Mucoromycota</taxon>
        <taxon>Glomeromycotina</taxon>
        <taxon>Glomeromycetes</taxon>
        <taxon>Diversisporales</taxon>
        <taxon>Diversisporaceae</taxon>
        <taxon>Diversispora</taxon>
    </lineage>
</organism>
<keyword evidence="3" id="KW-0808">Transferase</keyword>
<dbReference type="InterPro" id="IPR000719">
    <property type="entry name" value="Prot_kinase_dom"/>
</dbReference>
<evidence type="ECO:0000256" key="2">
    <source>
        <dbReference type="ARBA" id="ARBA00022527"/>
    </source>
</evidence>
<keyword evidence="5" id="KW-0418">Kinase</keyword>
<dbReference type="InterPro" id="IPR011009">
    <property type="entry name" value="Kinase-like_dom_sf"/>
</dbReference>
<evidence type="ECO:0000313" key="11">
    <source>
        <dbReference type="EMBL" id="RHZ88242.1"/>
    </source>
</evidence>
<comment type="catalytic activity">
    <reaction evidence="8">
        <text>L-seryl-[protein] + ATP = O-phospho-L-seryl-[protein] + ADP + H(+)</text>
        <dbReference type="Rhea" id="RHEA:17989"/>
        <dbReference type="Rhea" id="RHEA-COMP:9863"/>
        <dbReference type="Rhea" id="RHEA-COMP:11604"/>
        <dbReference type="ChEBI" id="CHEBI:15378"/>
        <dbReference type="ChEBI" id="CHEBI:29999"/>
        <dbReference type="ChEBI" id="CHEBI:30616"/>
        <dbReference type="ChEBI" id="CHEBI:83421"/>
        <dbReference type="ChEBI" id="CHEBI:456216"/>
        <dbReference type="EC" id="2.7.11.1"/>
    </reaction>
</comment>
<dbReference type="SUPFAM" id="SSF56112">
    <property type="entry name" value="Protein kinase-like (PK-like)"/>
    <property type="match status" value="1"/>
</dbReference>
<dbReference type="SUPFAM" id="SSF47769">
    <property type="entry name" value="SAM/Pointed domain"/>
    <property type="match status" value="1"/>
</dbReference>
<evidence type="ECO:0000259" key="10">
    <source>
        <dbReference type="PROSITE" id="PS50011"/>
    </source>
</evidence>
<evidence type="ECO:0000256" key="5">
    <source>
        <dbReference type="ARBA" id="ARBA00022777"/>
    </source>
</evidence>
<keyword evidence="6" id="KW-0067">ATP-binding</keyword>
<dbReference type="InterPro" id="IPR001660">
    <property type="entry name" value="SAM"/>
</dbReference>
<dbReference type="Gene3D" id="1.10.510.10">
    <property type="entry name" value="Transferase(Phosphotransferase) domain 1"/>
    <property type="match status" value="1"/>
</dbReference>
<sequence>MSNNIPLPSVEEVKSWSPKEVITFLEIKKDELFLRDIHIKVIEDQKVTGRAFLELNADKLMQDGLNRGPAKIIAGLVKEIKNEGQENLKRLFDEFEEELNNIRNTFREEIAEIKNKLDKLNEMSREIKKIRLFNEVAWFSAPGSVTVTEKGNFVRLQGVCIDFPLKLTITTQRKEYGMFTDPPSPKVSVNILQEYFINECKQLQRSKNSKLVVEDVYSIPLLATRNPDFVFIAKGCPLDALHVVAVGEIKKQVNNKFSNADVGQAVSFGEKVLQLQPWRSYVYVVLTDCKLIVIYKVTRCNFNNEGTRFSYEYVLPANLNYESKDCPPNGWKYLVTIMECDQEKLGWVDPLLKFDSDTVRLVRSISAGRTSIVYEGKLNETNTVVVKLAKDEKYLSCFEREKSVLENLNTSPHIPKLLLYNKNSLVTIPLGTKVENLQKNDIKNIIETLKTAHLQNIVHMDLRKYNFIRNNDKILIIDWGYSVSKNDVGKFSGALECMPDDILKSLANGEQITYSPSIDLICLVRSFYLMLHNPTNSEMMKISFDGISDFKSRVKCLLDFWSSHGTSDLWQKIYKEANDLNYDNLIKELEELF</sequence>
<keyword evidence="2" id="KW-0723">Serine/threonine-protein kinase</keyword>
<dbReference type="InterPro" id="IPR049229">
    <property type="entry name" value="DUF6826"/>
</dbReference>
<dbReference type="GO" id="GO:0004674">
    <property type="term" value="F:protein serine/threonine kinase activity"/>
    <property type="evidence" value="ECO:0007669"/>
    <property type="project" value="UniProtKB-KW"/>
</dbReference>
<keyword evidence="9" id="KW-0175">Coiled coil</keyword>
<feature type="domain" description="Protein kinase" evidence="10">
    <location>
        <begin position="359"/>
        <end position="593"/>
    </location>
</feature>
<evidence type="ECO:0000256" key="9">
    <source>
        <dbReference type="SAM" id="Coils"/>
    </source>
</evidence>
<dbReference type="AlphaFoldDB" id="A0A397JLP9"/>
<dbReference type="OrthoDB" id="2320506at2759"/>
<dbReference type="Proteomes" id="UP000266861">
    <property type="component" value="Unassembled WGS sequence"/>
</dbReference>
<keyword evidence="4" id="KW-0547">Nucleotide-binding</keyword>
<dbReference type="InterPro" id="IPR018934">
    <property type="entry name" value="RIO_dom"/>
</dbReference>
<evidence type="ECO:0000313" key="12">
    <source>
        <dbReference type="Proteomes" id="UP000266861"/>
    </source>
</evidence>
<dbReference type="Gene3D" id="3.30.200.20">
    <property type="entry name" value="Phosphorylase Kinase, domain 1"/>
    <property type="match status" value="1"/>
</dbReference>
<dbReference type="GO" id="GO:0005524">
    <property type="term" value="F:ATP binding"/>
    <property type="evidence" value="ECO:0007669"/>
    <property type="project" value="UniProtKB-KW"/>
</dbReference>
<dbReference type="EMBL" id="PQFF01000023">
    <property type="protein sequence ID" value="RHZ88242.1"/>
    <property type="molecule type" value="Genomic_DNA"/>
</dbReference>
<proteinExistence type="predicted"/>
<keyword evidence="12" id="KW-1185">Reference proteome</keyword>
<accession>A0A397JLP9</accession>
<dbReference type="EC" id="2.7.11.1" evidence="1"/>
<comment type="caution">
    <text evidence="11">The sequence shown here is derived from an EMBL/GenBank/DDBJ whole genome shotgun (WGS) entry which is preliminary data.</text>
</comment>
<evidence type="ECO:0000256" key="8">
    <source>
        <dbReference type="ARBA" id="ARBA00048679"/>
    </source>
</evidence>
<dbReference type="STRING" id="1348612.A0A397JLP9"/>
<feature type="coiled-coil region" evidence="9">
    <location>
        <begin position="81"/>
        <end position="130"/>
    </location>
</feature>
<dbReference type="SMART" id="SM00220">
    <property type="entry name" value="S_TKc"/>
    <property type="match status" value="1"/>
</dbReference>
<evidence type="ECO:0000256" key="6">
    <source>
        <dbReference type="ARBA" id="ARBA00022840"/>
    </source>
</evidence>
<dbReference type="Gene3D" id="1.10.150.50">
    <property type="entry name" value="Transcription Factor, Ets-1"/>
    <property type="match status" value="1"/>
</dbReference>
<dbReference type="Pfam" id="PF01163">
    <property type="entry name" value="RIO1"/>
    <property type="match status" value="1"/>
</dbReference>
<gene>
    <name evidence="11" type="ORF">Glove_25g31</name>
</gene>
<comment type="catalytic activity">
    <reaction evidence="7">
        <text>L-threonyl-[protein] + ATP = O-phospho-L-threonyl-[protein] + ADP + H(+)</text>
        <dbReference type="Rhea" id="RHEA:46608"/>
        <dbReference type="Rhea" id="RHEA-COMP:11060"/>
        <dbReference type="Rhea" id="RHEA-COMP:11605"/>
        <dbReference type="ChEBI" id="CHEBI:15378"/>
        <dbReference type="ChEBI" id="CHEBI:30013"/>
        <dbReference type="ChEBI" id="CHEBI:30616"/>
        <dbReference type="ChEBI" id="CHEBI:61977"/>
        <dbReference type="ChEBI" id="CHEBI:456216"/>
        <dbReference type="EC" id="2.7.11.1"/>
    </reaction>
</comment>
<name>A0A397JLP9_9GLOM</name>
<dbReference type="Pfam" id="PF20713">
    <property type="entry name" value="DUF6826"/>
    <property type="match status" value="1"/>
</dbReference>
<reference evidence="11 12" key="1">
    <citation type="submission" date="2018-08" db="EMBL/GenBank/DDBJ databases">
        <title>Genome and evolution of the arbuscular mycorrhizal fungus Diversispora epigaea (formerly Glomus versiforme) and its bacterial endosymbionts.</title>
        <authorList>
            <person name="Sun X."/>
            <person name="Fei Z."/>
            <person name="Harrison M."/>
        </authorList>
    </citation>
    <scope>NUCLEOTIDE SEQUENCE [LARGE SCALE GENOMIC DNA]</scope>
    <source>
        <strain evidence="11 12">IT104</strain>
    </source>
</reference>
<evidence type="ECO:0000256" key="4">
    <source>
        <dbReference type="ARBA" id="ARBA00022741"/>
    </source>
</evidence>
<evidence type="ECO:0000256" key="3">
    <source>
        <dbReference type="ARBA" id="ARBA00022679"/>
    </source>
</evidence>
<dbReference type="SMART" id="SM00454">
    <property type="entry name" value="SAM"/>
    <property type="match status" value="1"/>
</dbReference>